<name>Q8RM65_BACFG</name>
<evidence type="ECO:0000313" key="1">
    <source>
        <dbReference type="EMBL" id="AAL29904.1"/>
    </source>
</evidence>
<organism evidence="1">
    <name type="scientific">Bacteroides fragilis</name>
    <dbReference type="NCBI Taxonomy" id="817"/>
    <lineage>
        <taxon>Bacteria</taxon>
        <taxon>Pseudomonadati</taxon>
        <taxon>Bacteroidota</taxon>
        <taxon>Bacteroidia</taxon>
        <taxon>Bacteroidales</taxon>
        <taxon>Bacteroidaceae</taxon>
        <taxon>Bacteroides</taxon>
    </lineage>
</organism>
<proteinExistence type="predicted"/>
<protein>
    <submittedName>
        <fullName evidence="1">Uncharacterized protein</fullName>
    </submittedName>
</protein>
<accession>Q8RM65</accession>
<reference evidence="1" key="1">
    <citation type="journal article" date="2002" name="J. Bacteriol.">
        <title>Isolation and characterization of cLV25, a Bacteroides fragilis chromosomal transfer factor resembling multiple Bacteroides sp. mobilizable transposons.</title>
        <authorList>
            <person name="Bass K.A."/>
            <person name="Hecht D.W."/>
        </authorList>
    </citation>
    <scope>NUCLEOTIDE SEQUENCE</scope>
    <source>
        <strain evidence="1">LV25</strain>
    </source>
</reference>
<dbReference type="AlphaFoldDB" id="Q8RM65"/>
<dbReference type="EMBL" id="AY053505">
    <property type="protein sequence ID" value="AAL29904.1"/>
    <property type="molecule type" value="Genomic_DNA"/>
</dbReference>
<sequence>MAMVFALLGIYIEDFPLVRWQVCRILQYLVILQRCRNDSGNVECLFALGFTRGCAEITQRANGRAVHPEYFGRHFVSVRYL</sequence>